<dbReference type="PANTHER" id="PTHR33273">
    <property type="entry name" value="DOMAIN-CONTAINING PROTEIN, PUTATIVE-RELATED"/>
    <property type="match status" value="1"/>
</dbReference>
<dbReference type="Gene3D" id="3.60.10.10">
    <property type="entry name" value="Endonuclease/exonuclease/phosphatase"/>
    <property type="match status" value="1"/>
</dbReference>
<accession>A0A8J2S014</accession>
<evidence type="ECO:0000259" key="8">
    <source>
        <dbReference type="PROSITE" id="PS50878"/>
    </source>
</evidence>
<dbReference type="Pfam" id="PF14529">
    <property type="entry name" value="Exo_endo_phos_2"/>
    <property type="match status" value="1"/>
</dbReference>
<dbReference type="Proteomes" id="UP000789390">
    <property type="component" value="Unassembled WGS sequence"/>
</dbReference>
<evidence type="ECO:0000256" key="4">
    <source>
        <dbReference type="RuleBase" id="RU000682"/>
    </source>
</evidence>
<dbReference type="GO" id="GO:0003677">
    <property type="term" value="F:DNA binding"/>
    <property type="evidence" value="ECO:0007669"/>
    <property type="project" value="UniProtKB-UniRule"/>
</dbReference>
<dbReference type="SUPFAM" id="SSF56672">
    <property type="entry name" value="DNA/RNA polymerases"/>
    <property type="match status" value="1"/>
</dbReference>
<reference evidence="9" key="1">
    <citation type="submission" date="2021-11" db="EMBL/GenBank/DDBJ databases">
        <authorList>
            <person name="Schell T."/>
        </authorList>
    </citation>
    <scope>NUCLEOTIDE SEQUENCE</scope>
    <source>
        <strain evidence="9">M5</strain>
    </source>
</reference>
<dbReference type="PROSITE" id="PS50878">
    <property type="entry name" value="RT_POL"/>
    <property type="match status" value="1"/>
</dbReference>
<dbReference type="PROSITE" id="PS50158">
    <property type="entry name" value="ZF_CCHC"/>
    <property type="match status" value="1"/>
</dbReference>
<keyword evidence="3 4" id="KW-0238">DNA-binding</keyword>
<evidence type="ECO:0000313" key="10">
    <source>
        <dbReference type="Proteomes" id="UP000789390"/>
    </source>
</evidence>
<dbReference type="CDD" id="cd00086">
    <property type="entry name" value="homeodomain"/>
    <property type="match status" value="1"/>
</dbReference>
<gene>
    <name evidence="9" type="ORF">DGAL_LOCUS12270</name>
</gene>
<protein>
    <recommendedName>
        <fullName evidence="11">Reverse transcriptase</fullName>
    </recommendedName>
</protein>
<evidence type="ECO:0000259" key="7">
    <source>
        <dbReference type="PROSITE" id="PS50158"/>
    </source>
</evidence>
<evidence type="ECO:0000256" key="5">
    <source>
        <dbReference type="SAM" id="MobiDB-lite"/>
    </source>
</evidence>
<dbReference type="InterPro" id="IPR001356">
    <property type="entry name" value="HD"/>
</dbReference>
<dbReference type="PANTHER" id="PTHR33273:SF2">
    <property type="entry name" value="ENDONUCLEASE_EXONUCLEASE_PHOSPHATASE DOMAIN-CONTAINING PROTEIN"/>
    <property type="match status" value="1"/>
</dbReference>
<feature type="region of interest" description="Disordered" evidence="5">
    <location>
        <begin position="1877"/>
        <end position="1940"/>
    </location>
</feature>
<keyword evidence="2" id="KW-0863">Zinc-finger</keyword>
<evidence type="ECO:0000256" key="3">
    <source>
        <dbReference type="PROSITE-ProRule" id="PRU00108"/>
    </source>
</evidence>
<sequence>MDDTSGGGADDPPVQKVRHCLHCNKIFEFRQKNHRCCSAECNAKKAKLNQTDPTAASKRSLVSSPNSDISSNPKKGKPDLELFLRENSIQSINELSRDDLVTHLCTAVTFLHDQWNFVTPHVFETLEDSVENLTASLAAKDIRIAQLEAEIISIKVSFADTVLSLKSTESSPSPSLLSGPTYASVTRSASTKSTLVAKCIDDQASGAKLDLLEVEKLLDTSNSGLIPSHVRFKNSKMFVTLENDVAVAKAADILNKKPEFQSRFNPASKLNVLYPVVALFVNVSDLDSLKKELEHRNSLLRGQIHSLRTIFTKPNTTEGHVKLFLRSKLVRENVLRQKKVSILGTDFRIVPIDLDREVRRCFKCQKYGHIQLSCPSNINAPTKLATNHAPSRSRRSRVTEPSWTPMNSNPLSPPSCKSALPNTLRCIQINLRHCKAASLALAQVILDHDIDVALIQEPFAYSASTPVVANIPPGFSSFHQLSTDHAYGSAILVRDHIVKSGKLSTCHLSNSSACVALNTNNGTFRLASVYLRPSLSLPDFSSSVSTILSSVASPHSLICVDSNAKSPVWNSASINQRGSELERLLAEFKMSVANQPLNSLDFVPGGTAFVDITLTGDRVQLSRWLFLSAPSLSDHPYLYFDVVIPTFTRKPHRGSQRPVPSPPQIDRELFKAKLSNSLCFLPRTPLLTSSAVEDYIATISSAIADCAHASKIKLPRPSTVKKMSWWSEELRSLRSKARSHHKAWSKGKTEQSALLYKRSKADYQRALRAAKCKSWTAFRAKATTGDSFKALESFTGKSNSIPLPHILSVNGAPTSDPGAILEACANHFFPTEPPSDDSHNVIEEQARLATECVDSVLTPALSNWEFESAIASLNPNSAPGADGISASLLTLCIPLIKPYLLLILNACLALCFFPDVWKISKVVVIGKPNKLDYSTLNSFRPISLVGNLSKILEKIILGRLSWFAQNLEWLSHNQHGFRESHSTETAAHSLTSFIESAFLERKTCAAAFLDIKSAFDSAWHPAIIAALSKRSCPVYLTKIVSSFLSNRKAIFSIGDEPYVKMVHIGCPQGGVLSPFLWNLLVDDLLRTVFPFPVKFVAYADDITVATSHKDPAIATRNLQLVCNVVETWLNGKKLFLNAIKTVFVLFSRKHSSLTHLFLVINGVKILPSLEVSFLGFLLDANLNWRGHLDAKCVSARRALLAINGCVRQYFGKDPSRLRFLYSSVVEPIVTYGCSVWISIVKKKAGQKKLRSLQRSVARMITCAFKTAPTDSIILISNLLPLDLRVIEIAAHRLLSSQNDHSFASSSRATIASLLPFLNSSHKLEPVFRASLALHPPWFLSSRVTILPPTLLSLDPCCPGTLKLFVQNHHNNLSAGFAVVTLDHSGIRDIVSSSLSSTASHRQVACFSLSKALDIVERTTSLFSSFEIYLTERYFIYAPGSKLTEAELDNFAKIASMGPKIYFFLAANPTSPAILLARFWSRSSNTMSDFSKNSPQHPKGLIKTHLVANWNREWINSKTGESTREFFPSVHSFRALLKLKSNALTTQMITGHCLLNQHQHRFGFSPSPACNCGSPVESVSHFILFCPIHSSYRRPLINAAENLKIPWPPPLSVFPKHALLWNTLRTPPLENKAPAHEALMYGLRDLSIMGQSSNMDCAGDCTLVPEHGRSFTGDHRLMILKVQPCRPVELLKKKKMMTSAEQQASRNESVVEKHHRSSMLDDSNSNESSDSLNSRRSSSRQSVRSNSSVDIETNGSADEGPHHHSAHVEMVAALSTVGAISNPAVPAVSMSVADSLSPVKPLVVHNPSHEASSSSTAAKLSLNHHVSHLYTIEAILGLNNQHPKEKHGDGPGTRHQQAKLFREMSEAHHHHHYNHVIQQQQQQTANEMEQHESHLLGQQSGEMSSDEDGDQTTVKSAGMNGGEGSGGAAGGGNSKKHRRNRTTFTTFQLHELERAFEKSHYPDVYSREELAMKVNLPEVRVQVS</sequence>
<feature type="region of interest" description="Disordered" evidence="5">
    <location>
        <begin position="48"/>
        <end position="77"/>
    </location>
</feature>
<dbReference type="GO" id="GO:0005634">
    <property type="term" value="C:nucleus"/>
    <property type="evidence" value="ECO:0007669"/>
    <property type="project" value="UniProtKB-SubCell"/>
</dbReference>
<evidence type="ECO:0000256" key="2">
    <source>
        <dbReference type="PROSITE-ProRule" id="PRU00047"/>
    </source>
</evidence>
<dbReference type="OrthoDB" id="411871at2759"/>
<dbReference type="GO" id="GO:0003824">
    <property type="term" value="F:catalytic activity"/>
    <property type="evidence" value="ECO:0007669"/>
    <property type="project" value="InterPro"/>
</dbReference>
<feature type="compositionally biased region" description="Polar residues" evidence="5">
    <location>
        <begin position="399"/>
        <end position="410"/>
    </location>
</feature>
<keyword evidence="10" id="KW-1185">Reference proteome</keyword>
<keyword evidence="2" id="KW-0479">Metal-binding</keyword>
<dbReference type="InterPro" id="IPR009057">
    <property type="entry name" value="Homeodomain-like_sf"/>
</dbReference>
<dbReference type="EMBL" id="CAKKLH010000288">
    <property type="protein sequence ID" value="CAH0108850.1"/>
    <property type="molecule type" value="Genomic_DNA"/>
</dbReference>
<evidence type="ECO:0008006" key="11">
    <source>
        <dbReference type="Google" id="ProtNLM"/>
    </source>
</evidence>
<dbReference type="Pfam" id="PF00078">
    <property type="entry name" value="RVT_1"/>
    <property type="match status" value="1"/>
</dbReference>
<feature type="region of interest" description="Disordered" evidence="5">
    <location>
        <begin position="384"/>
        <end position="414"/>
    </location>
</feature>
<dbReference type="SMART" id="SM00389">
    <property type="entry name" value="HOX"/>
    <property type="match status" value="1"/>
</dbReference>
<dbReference type="SUPFAM" id="SSF46689">
    <property type="entry name" value="Homeodomain-like"/>
    <property type="match status" value="1"/>
</dbReference>
<feature type="domain" description="Homeobox" evidence="6">
    <location>
        <begin position="1934"/>
        <end position="1983"/>
    </location>
</feature>
<dbReference type="InterPro" id="IPR001878">
    <property type="entry name" value="Znf_CCHC"/>
</dbReference>
<name>A0A8J2S014_9CRUS</name>
<feature type="compositionally biased region" description="Polar residues" evidence="5">
    <location>
        <begin position="1698"/>
        <end position="1707"/>
    </location>
</feature>
<feature type="compositionally biased region" description="Gly residues" evidence="5">
    <location>
        <begin position="1918"/>
        <end position="1932"/>
    </location>
</feature>
<dbReference type="CDD" id="cd01650">
    <property type="entry name" value="RT_nLTR_like"/>
    <property type="match status" value="1"/>
</dbReference>
<proteinExistence type="predicted"/>
<feature type="domain" description="Reverse transcriptase" evidence="8">
    <location>
        <begin position="906"/>
        <end position="1178"/>
    </location>
</feature>
<feature type="domain" description="CCHC-type" evidence="7">
    <location>
        <begin position="359"/>
        <end position="376"/>
    </location>
</feature>
<dbReference type="GO" id="GO:0071897">
    <property type="term" value="P:DNA biosynthetic process"/>
    <property type="evidence" value="ECO:0007669"/>
    <property type="project" value="UniProtKB-ARBA"/>
</dbReference>
<dbReference type="InterPro" id="IPR000477">
    <property type="entry name" value="RT_dom"/>
</dbReference>
<feature type="compositionally biased region" description="Low complexity" evidence="5">
    <location>
        <begin position="1719"/>
        <end position="1749"/>
    </location>
</feature>
<dbReference type="InterPro" id="IPR043502">
    <property type="entry name" value="DNA/RNA_pol_sf"/>
</dbReference>
<dbReference type="Pfam" id="PF00046">
    <property type="entry name" value="Homeodomain"/>
    <property type="match status" value="1"/>
</dbReference>
<keyword evidence="3 4" id="KW-0539">Nucleus</keyword>
<feature type="compositionally biased region" description="Polar residues" evidence="5">
    <location>
        <begin position="60"/>
        <end position="73"/>
    </location>
</feature>
<evidence type="ECO:0000259" key="6">
    <source>
        <dbReference type="PROSITE" id="PS50071"/>
    </source>
</evidence>
<dbReference type="InterPro" id="IPR036691">
    <property type="entry name" value="Endo/exonu/phosph_ase_sf"/>
</dbReference>
<evidence type="ECO:0000313" key="9">
    <source>
        <dbReference type="EMBL" id="CAH0108850.1"/>
    </source>
</evidence>
<comment type="caution">
    <text evidence="9">The sequence shown here is derived from an EMBL/GenBank/DDBJ whole genome shotgun (WGS) entry which is preliminary data.</text>
</comment>
<dbReference type="InterPro" id="IPR005135">
    <property type="entry name" value="Endo/exonuclease/phosphatase"/>
</dbReference>
<feature type="region of interest" description="Disordered" evidence="5">
    <location>
        <begin position="1693"/>
        <end position="1762"/>
    </location>
</feature>
<dbReference type="GO" id="GO:0008270">
    <property type="term" value="F:zinc ion binding"/>
    <property type="evidence" value="ECO:0007669"/>
    <property type="project" value="UniProtKB-KW"/>
</dbReference>
<organism evidence="9 10">
    <name type="scientific">Daphnia galeata</name>
    <dbReference type="NCBI Taxonomy" id="27404"/>
    <lineage>
        <taxon>Eukaryota</taxon>
        <taxon>Metazoa</taxon>
        <taxon>Ecdysozoa</taxon>
        <taxon>Arthropoda</taxon>
        <taxon>Crustacea</taxon>
        <taxon>Branchiopoda</taxon>
        <taxon>Diplostraca</taxon>
        <taxon>Cladocera</taxon>
        <taxon>Anomopoda</taxon>
        <taxon>Daphniidae</taxon>
        <taxon>Daphnia</taxon>
    </lineage>
</organism>
<keyword evidence="2" id="KW-0862">Zinc</keyword>
<evidence type="ECO:0000256" key="1">
    <source>
        <dbReference type="ARBA" id="ARBA00004123"/>
    </source>
</evidence>
<comment type="subcellular location">
    <subcellularLocation>
        <location evidence="1 3 4">Nucleus</location>
    </subcellularLocation>
</comment>
<dbReference type="PROSITE" id="PS50071">
    <property type="entry name" value="HOMEOBOX_2"/>
    <property type="match status" value="1"/>
</dbReference>
<keyword evidence="3 4" id="KW-0371">Homeobox</keyword>
<dbReference type="SUPFAM" id="SSF56219">
    <property type="entry name" value="DNase I-like"/>
    <property type="match status" value="1"/>
</dbReference>
<dbReference type="Gene3D" id="1.10.10.60">
    <property type="entry name" value="Homeodomain-like"/>
    <property type="match status" value="1"/>
</dbReference>